<dbReference type="AlphaFoldDB" id="A0A329MQM8"/>
<dbReference type="InterPro" id="IPR008258">
    <property type="entry name" value="Transglycosylase_SLT_dom_1"/>
</dbReference>
<name>A0A329MQM8_9BACL</name>
<keyword evidence="3" id="KW-1185">Reference proteome</keyword>
<protein>
    <submittedName>
        <fullName evidence="2">Lytic transglycosylase domain-containing protein</fullName>
    </submittedName>
</protein>
<sequence length="212" mass="23098">MSIDPRTMKQLIEIQWSNRFDLLSTNGASQTETQPFGEMLELLLGEQTASSYNRIVPAADLLMRNASLYSRPSTPTSFDPIIEQASAKYGVSSSLVKSVIHAESSFDSMSVSGAGAKGLMQLMDNTARGLGVTDSFDPEQNINGGTRYLSEMLNKYNGSEAVALAAYNAGPGRIDRLGIRTEADLQAKFSQLPQETQKYVNKVLELAKGYQV</sequence>
<dbReference type="InterPro" id="IPR023346">
    <property type="entry name" value="Lysozyme-like_dom_sf"/>
</dbReference>
<reference evidence="2 3" key="1">
    <citation type="journal article" date="2009" name="Int. J. Syst. Evol. Microbiol.">
        <title>Paenibacillus contaminans sp. nov., isolated from a contaminated laboratory plate.</title>
        <authorList>
            <person name="Chou J.H."/>
            <person name="Lee J.H."/>
            <person name="Lin M.C."/>
            <person name="Chang P.S."/>
            <person name="Arun A.B."/>
            <person name="Young C.C."/>
            <person name="Chen W.M."/>
        </authorList>
    </citation>
    <scope>NUCLEOTIDE SEQUENCE [LARGE SCALE GENOMIC DNA]</scope>
    <source>
        <strain evidence="2 3">CKOBP-6</strain>
    </source>
</reference>
<dbReference type="EMBL" id="QMFB01000003">
    <property type="protein sequence ID" value="RAV21738.1"/>
    <property type="molecule type" value="Genomic_DNA"/>
</dbReference>
<dbReference type="PANTHER" id="PTHR37423">
    <property type="entry name" value="SOLUBLE LYTIC MUREIN TRANSGLYCOSYLASE-RELATED"/>
    <property type="match status" value="1"/>
</dbReference>
<accession>A0A329MQM8</accession>
<organism evidence="2 3">
    <name type="scientific">Paenibacillus contaminans</name>
    <dbReference type="NCBI Taxonomy" id="450362"/>
    <lineage>
        <taxon>Bacteria</taxon>
        <taxon>Bacillati</taxon>
        <taxon>Bacillota</taxon>
        <taxon>Bacilli</taxon>
        <taxon>Bacillales</taxon>
        <taxon>Paenibacillaceae</taxon>
        <taxon>Paenibacillus</taxon>
    </lineage>
</organism>
<dbReference type="CDD" id="cd00254">
    <property type="entry name" value="LT-like"/>
    <property type="match status" value="1"/>
</dbReference>
<proteinExistence type="predicted"/>
<dbReference type="Proteomes" id="UP000250369">
    <property type="component" value="Unassembled WGS sequence"/>
</dbReference>
<feature type="domain" description="Transglycosylase SLT" evidence="1">
    <location>
        <begin position="82"/>
        <end position="177"/>
    </location>
</feature>
<dbReference type="Pfam" id="PF01464">
    <property type="entry name" value="SLT"/>
    <property type="match status" value="1"/>
</dbReference>
<dbReference type="OrthoDB" id="9815002at2"/>
<dbReference type="PANTHER" id="PTHR37423:SF2">
    <property type="entry name" value="MEMBRANE-BOUND LYTIC MUREIN TRANSGLYCOSYLASE C"/>
    <property type="match status" value="1"/>
</dbReference>
<dbReference type="Gene3D" id="1.10.530.10">
    <property type="match status" value="1"/>
</dbReference>
<evidence type="ECO:0000259" key="1">
    <source>
        <dbReference type="Pfam" id="PF01464"/>
    </source>
</evidence>
<dbReference type="SUPFAM" id="SSF53955">
    <property type="entry name" value="Lysozyme-like"/>
    <property type="match status" value="1"/>
</dbReference>
<comment type="caution">
    <text evidence="2">The sequence shown here is derived from an EMBL/GenBank/DDBJ whole genome shotgun (WGS) entry which is preliminary data.</text>
</comment>
<gene>
    <name evidence="2" type="ORF">DQG23_06645</name>
</gene>
<evidence type="ECO:0000313" key="3">
    <source>
        <dbReference type="Proteomes" id="UP000250369"/>
    </source>
</evidence>
<evidence type="ECO:0000313" key="2">
    <source>
        <dbReference type="EMBL" id="RAV21738.1"/>
    </source>
</evidence>
<dbReference type="RefSeq" id="WP_113030052.1">
    <property type="nucleotide sequence ID" value="NZ_QMFB01000003.1"/>
</dbReference>